<name>A0ABQ4EI86_9ACTN</name>
<keyword evidence="2" id="KW-1185">Reference proteome</keyword>
<protein>
    <submittedName>
        <fullName evidence="1">Uncharacterized protein</fullName>
    </submittedName>
</protein>
<gene>
    <name evidence="1" type="ORF">Pma05_09970</name>
</gene>
<accession>A0ABQ4EI86</accession>
<sequence length="49" mass="5068">MKLKVYDPSGAAGVNIDLVRIAASARRAERGGYATEATPLLKSPPGKAV</sequence>
<dbReference type="EMBL" id="BONX01000004">
    <property type="protein sequence ID" value="GIG94424.1"/>
    <property type="molecule type" value="Genomic_DNA"/>
</dbReference>
<comment type="caution">
    <text evidence="1">The sequence shown here is derived from an EMBL/GenBank/DDBJ whole genome shotgun (WGS) entry which is preliminary data.</text>
</comment>
<organism evidence="1 2">
    <name type="scientific">Plantactinospora mayteni</name>
    <dbReference type="NCBI Taxonomy" id="566021"/>
    <lineage>
        <taxon>Bacteria</taxon>
        <taxon>Bacillati</taxon>
        <taxon>Actinomycetota</taxon>
        <taxon>Actinomycetes</taxon>
        <taxon>Micromonosporales</taxon>
        <taxon>Micromonosporaceae</taxon>
        <taxon>Plantactinospora</taxon>
    </lineage>
</organism>
<dbReference type="Proteomes" id="UP000621500">
    <property type="component" value="Unassembled WGS sequence"/>
</dbReference>
<dbReference type="RefSeq" id="WP_239311692.1">
    <property type="nucleotide sequence ID" value="NZ_BAAAZQ010000002.1"/>
</dbReference>
<proteinExistence type="predicted"/>
<evidence type="ECO:0000313" key="2">
    <source>
        <dbReference type="Proteomes" id="UP000621500"/>
    </source>
</evidence>
<reference evidence="1 2" key="1">
    <citation type="submission" date="2021-01" db="EMBL/GenBank/DDBJ databases">
        <title>Whole genome shotgun sequence of Plantactinospora mayteni NBRC 109088.</title>
        <authorList>
            <person name="Komaki H."/>
            <person name="Tamura T."/>
        </authorList>
    </citation>
    <scope>NUCLEOTIDE SEQUENCE [LARGE SCALE GENOMIC DNA]</scope>
    <source>
        <strain evidence="1 2">NBRC 109088</strain>
    </source>
</reference>
<evidence type="ECO:0000313" key="1">
    <source>
        <dbReference type="EMBL" id="GIG94424.1"/>
    </source>
</evidence>